<protein>
    <submittedName>
        <fullName evidence="2">Transposase</fullName>
    </submittedName>
</protein>
<proteinExistence type="predicted"/>
<dbReference type="Pfam" id="PF05598">
    <property type="entry name" value="DUF772"/>
    <property type="match status" value="1"/>
</dbReference>
<dbReference type="Proteomes" id="UP000006512">
    <property type="component" value="Unassembled WGS sequence"/>
</dbReference>
<dbReference type="InterPro" id="IPR008490">
    <property type="entry name" value="Transposase_InsH_N"/>
</dbReference>
<evidence type="ECO:0000259" key="1">
    <source>
        <dbReference type="Pfam" id="PF05598"/>
    </source>
</evidence>
<gene>
    <name evidence="2" type="ORF">ABI_13180</name>
</gene>
<reference evidence="3" key="1">
    <citation type="submission" date="2011-03" db="EMBL/GenBank/DDBJ databases">
        <title>Draft genome sequence of Brevundimonas diminuta.</title>
        <authorList>
            <person name="Brown P.J.B."/>
            <person name="Buechlein A."/>
            <person name="Hemmerich C."/>
            <person name="Brun Y.V."/>
        </authorList>
    </citation>
    <scope>NUCLEOTIDE SEQUENCE [LARGE SCALE GENOMIC DNA]</scope>
    <source>
        <strain evidence="3">C19</strain>
    </source>
</reference>
<dbReference type="AlphaFoldDB" id="F4QI13"/>
<name>F4QI13_9CAUL</name>
<dbReference type="eggNOG" id="COG3039">
    <property type="taxonomic scope" value="Bacteria"/>
</dbReference>
<accession>F4QI13</accession>
<dbReference type="EMBL" id="GL883077">
    <property type="protein sequence ID" value="EGF92880.1"/>
    <property type="molecule type" value="Genomic_DNA"/>
</dbReference>
<dbReference type="PANTHER" id="PTHR33803">
    <property type="entry name" value="IS1478 TRANSPOSASE"/>
    <property type="match status" value="1"/>
</dbReference>
<sequence>MRPKERRQTGQRDIFQSRLDQIIDPTHPLVKLAQKIDWTFVETKLGAVYTDKKGRPPLPTRLMAGLGILKATHDLSDEVWCARWLENPYYQYFCGKEFFRHRLPFDRSSITRWGDVPGQPCLKWGEGDIEFTCSHL</sequence>
<feature type="domain" description="Transposase InsH N-terminal" evidence="1">
    <location>
        <begin position="18"/>
        <end position="113"/>
    </location>
</feature>
<dbReference type="STRING" id="715226.ABI_13180"/>
<evidence type="ECO:0000313" key="3">
    <source>
        <dbReference type="Proteomes" id="UP000006512"/>
    </source>
</evidence>
<evidence type="ECO:0000313" key="2">
    <source>
        <dbReference type="EMBL" id="EGF92880.1"/>
    </source>
</evidence>
<dbReference type="PANTHER" id="PTHR33803:SF3">
    <property type="entry name" value="BLL1974 PROTEIN"/>
    <property type="match status" value="1"/>
</dbReference>
<organism evidence="2 3">
    <name type="scientific">Asticcacaulis biprosthecium C19</name>
    <dbReference type="NCBI Taxonomy" id="715226"/>
    <lineage>
        <taxon>Bacteria</taxon>
        <taxon>Pseudomonadati</taxon>
        <taxon>Pseudomonadota</taxon>
        <taxon>Alphaproteobacteria</taxon>
        <taxon>Caulobacterales</taxon>
        <taxon>Caulobacteraceae</taxon>
        <taxon>Asticcacaulis</taxon>
    </lineage>
</organism>
<dbReference type="HOGENOM" id="CLU_040038_7_2_5"/>
<keyword evidence="3" id="KW-1185">Reference proteome</keyword>